<dbReference type="EMBL" id="CAESAN010000110">
    <property type="protein sequence ID" value="CAB4346069.1"/>
    <property type="molecule type" value="Genomic_DNA"/>
</dbReference>
<evidence type="ECO:0000313" key="2">
    <source>
        <dbReference type="EMBL" id="CAB4346069.1"/>
    </source>
</evidence>
<dbReference type="PANTHER" id="PTHR42879">
    <property type="entry name" value="3-OXOACYL-(ACYL-CARRIER-PROTEIN) REDUCTASE"/>
    <property type="match status" value="1"/>
</dbReference>
<dbReference type="Gene3D" id="3.40.50.720">
    <property type="entry name" value="NAD(P)-binding Rossmann-like Domain"/>
    <property type="match status" value="1"/>
</dbReference>
<organism evidence="2">
    <name type="scientific">freshwater metagenome</name>
    <dbReference type="NCBI Taxonomy" id="449393"/>
    <lineage>
        <taxon>unclassified sequences</taxon>
        <taxon>metagenomes</taxon>
        <taxon>ecological metagenomes</taxon>
    </lineage>
</organism>
<proteinExistence type="inferred from homology"/>
<reference evidence="2" key="1">
    <citation type="submission" date="2020-05" db="EMBL/GenBank/DDBJ databases">
        <authorList>
            <person name="Chiriac C."/>
            <person name="Salcher M."/>
            <person name="Ghai R."/>
            <person name="Kavagutti S V."/>
        </authorList>
    </citation>
    <scope>NUCLEOTIDE SEQUENCE</scope>
</reference>
<dbReference type="PANTHER" id="PTHR42879:SF6">
    <property type="entry name" value="NADPH-DEPENDENT REDUCTASE BACG"/>
    <property type="match status" value="1"/>
</dbReference>
<gene>
    <name evidence="2" type="ORF">UFOPK3547_01239</name>
</gene>
<dbReference type="InterPro" id="IPR002347">
    <property type="entry name" value="SDR_fam"/>
</dbReference>
<dbReference type="InterPro" id="IPR036291">
    <property type="entry name" value="NAD(P)-bd_dom_sf"/>
</dbReference>
<name>A0A6J5ZXY7_9ZZZZ</name>
<accession>A0A6J5ZXY7</accession>
<dbReference type="InterPro" id="IPR050259">
    <property type="entry name" value="SDR"/>
</dbReference>
<dbReference type="PRINTS" id="PR00081">
    <property type="entry name" value="GDHRDH"/>
</dbReference>
<comment type="similarity">
    <text evidence="1">Belongs to the short-chain dehydrogenases/reductases (SDR) family.</text>
</comment>
<protein>
    <submittedName>
        <fullName evidence="2">Unannotated protein</fullName>
    </submittedName>
</protein>
<evidence type="ECO:0000256" key="1">
    <source>
        <dbReference type="ARBA" id="ARBA00006484"/>
    </source>
</evidence>
<dbReference type="FunFam" id="3.40.50.720:FF:000084">
    <property type="entry name" value="Short-chain dehydrogenase reductase"/>
    <property type="match status" value="1"/>
</dbReference>
<dbReference type="Pfam" id="PF13561">
    <property type="entry name" value="adh_short_C2"/>
    <property type="match status" value="1"/>
</dbReference>
<sequence>MDLGIEGRVALVTGASKGLGLAIAKALAAEGAKVAITSRSEENIKKAAKQIGATGFAHDSGNLEGIPVLVHEVEHFLGPIDILVTNTGGPPLDADALGFSDQEWYEAYENLVRSPLKFIEAAMPSMRSRNWGRIVNVGSTTIREPAAGLVLSNANRSATFAAIKTIAHQVARDGVTLNSVLPGRIATDRLYELYGSRQGADEMAREEIPAGRLGSPEEFAAAVAFLCSSQASYVTGIGLVVDGGMMRSV</sequence>
<dbReference type="SUPFAM" id="SSF51735">
    <property type="entry name" value="NAD(P)-binding Rossmann-fold domains"/>
    <property type="match status" value="1"/>
</dbReference>
<dbReference type="AlphaFoldDB" id="A0A6J5ZXY7"/>